<reference evidence="2" key="1">
    <citation type="submission" date="2025-08" db="UniProtKB">
        <authorList>
            <consortium name="RefSeq"/>
        </authorList>
    </citation>
    <scope>IDENTIFICATION</scope>
</reference>
<evidence type="ECO:0000313" key="1">
    <source>
        <dbReference type="Proteomes" id="UP000515152"/>
    </source>
</evidence>
<dbReference type="PANTHER" id="PTHR32455:SF1">
    <property type="entry name" value="SPERM ACROSOME-ASSOCIATED PROTEIN 9"/>
    <property type="match status" value="1"/>
</dbReference>
<name>A0A6P3VJL4_CLUHA</name>
<dbReference type="CTD" id="11092"/>
<dbReference type="GO" id="GO:0097546">
    <property type="term" value="C:ciliary base"/>
    <property type="evidence" value="ECO:0007669"/>
    <property type="project" value="TreeGrafter"/>
</dbReference>
<dbReference type="KEGG" id="char:105891578"/>
<dbReference type="RefSeq" id="XP_012673209.2">
    <property type="nucleotide sequence ID" value="XM_012817755.3"/>
</dbReference>
<dbReference type="InterPro" id="IPR027818">
    <property type="entry name" value="SPACA9"/>
</dbReference>
<dbReference type="GeneID" id="105891578"/>
<evidence type="ECO:0000313" key="2">
    <source>
        <dbReference type="RefSeq" id="XP_012673209.2"/>
    </source>
</evidence>
<proteinExistence type="predicted"/>
<dbReference type="Pfam" id="PF15120">
    <property type="entry name" value="SPACA9"/>
    <property type="match status" value="1"/>
</dbReference>
<dbReference type="Proteomes" id="UP000515152">
    <property type="component" value="Chromosome 7"/>
</dbReference>
<sequence>MNDMKERLKDIEKKQKLFKQQLFIFTSALERSQEQAHGRLEPVKNVFQVQRYMTHHCSNATDRRIFSFYMEIVSDLNNTLELIKVSCQSSDALTTCKVLLNPNNDISQLRAQYPHGEILRLGCDTRNYFGGVVSLIPLALDLLRSASTPEGSPSLSAAPTPSPPPCPCPCPSLEERLTRPHCACSHAGAQAAMGERRAQSAQGNQIPKPTHTGAWHYGKVAWRPPWEHTEVKPVEL</sequence>
<keyword evidence="1" id="KW-1185">Reference proteome</keyword>
<dbReference type="GO" id="GO:0001669">
    <property type="term" value="C:acrosomal vesicle"/>
    <property type="evidence" value="ECO:0007669"/>
    <property type="project" value="TreeGrafter"/>
</dbReference>
<protein>
    <submittedName>
        <fullName evidence="2">LOW QUALITY PROTEIN: sperm acrosome-associated protein 9</fullName>
    </submittedName>
</protein>
<dbReference type="AlphaFoldDB" id="A0A6P3VJL4"/>
<dbReference type="PANTHER" id="PTHR32455">
    <property type="entry name" value="SPERM ACROSOME-ASSOCIATED PROTEIN 9"/>
    <property type="match status" value="1"/>
</dbReference>
<organism evidence="1 2">
    <name type="scientific">Clupea harengus</name>
    <name type="common">Atlantic herring</name>
    <dbReference type="NCBI Taxonomy" id="7950"/>
    <lineage>
        <taxon>Eukaryota</taxon>
        <taxon>Metazoa</taxon>
        <taxon>Chordata</taxon>
        <taxon>Craniata</taxon>
        <taxon>Vertebrata</taxon>
        <taxon>Euteleostomi</taxon>
        <taxon>Actinopterygii</taxon>
        <taxon>Neopterygii</taxon>
        <taxon>Teleostei</taxon>
        <taxon>Clupei</taxon>
        <taxon>Clupeiformes</taxon>
        <taxon>Clupeoidei</taxon>
        <taxon>Clupeidae</taxon>
        <taxon>Clupea</taxon>
    </lineage>
</organism>
<accession>A0A6P3VJL4</accession>
<dbReference type="OrthoDB" id="9999829at2759"/>
<gene>
    <name evidence="2" type="primary">spaca9</name>
</gene>
<dbReference type="GO" id="GO:0036126">
    <property type="term" value="C:sperm flagellum"/>
    <property type="evidence" value="ECO:0007669"/>
    <property type="project" value="TreeGrafter"/>
</dbReference>